<evidence type="ECO:0000313" key="2">
    <source>
        <dbReference type="EMBL" id="QQZ11099.1"/>
    </source>
</evidence>
<gene>
    <name evidence="2" type="ORF">I5776_09520</name>
</gene>
<dbReference type="Pfam" id="PF14005">
    <property type="entry name" value="YpjP"/>
    <property type="match status" value="1"/>
</dbReference>
<keyword evidence="3" id="KW-1185">Reference proteome</keyword>
<evidence type="ECO:0000313" key="3">
    <source>
        <dbReference type="Proteomes" id="UP000595691"/>
    </source>
</evidence>
<dbReference type="EMBL" id="CP065425">
    <property type="protein sequence ID" value="QQZ11099.1"/>
    <property type="molecule type" value="Genomic_DNA"/>
</dbReference>
<protein>
    <submittedName>
        <fullName evidence="2">YpjP family protein</fullName>
    </submittedName>
</protein>
<evidence type="ECO:0000256" key="1">
    <source>
        <dbReference type="SAM" id="SignalP"/>
    </source>
</evidence>
<sequence length="199" mass="23466">MKQWLRKSVVVLVSILTFGLVTPAHAFWNENQEVDKVKHESANSSYQQTSTNENVFITDKENVDRQQLINRLMIEAEKQSYEKFGSKITPVIEDEFREVILPKIQEAIEMTIAQYPNEELSSLAITETPSAGVGEKIFHIYNAKTREDIIRFHVRRDHPPMDGYYFNFHYHTRFDEYQAHHDLGKIYWDKNTPPKWMAM</sequence>
<reference evidence="2 3" key="1">
    <citation type="submission" date="2020-11" db="EMBL/GenBank/DDBJ databases">
        <title>Taxonomic evaluation of the Bacillus sporothermodurans group of bacteria based on whole genome sequences.</title>
        <authorList>
            <person name="Fiedler G."/>
            <person name="Herbstmann A.-D."/>
            <person name="Doll E."/>
            <person name="Wenning M."/>
            <person name="Brinks E."/>
            <person name="Kabisch J."/>
            <person name="Breitenwieser F."/>
            <person name="Lappann M."/>
            <person name="Boehnlein C."/>
            <person name="Franz C."/>
        </authorList>
    </citation>
    <scope>NUCLEOTIDE SEQUENCE [LARGE SCALE GENOMIC DNA]</scope>
    <source>
        <strain evidence="2 3">JCM 19841</strain>
    </source>
</reference>
<feature type="chain" id="PRO_5047152266" evidence="1">
    <location>
        <begin position="27"/>
        <end position="199"/>
    </location>
</feature>
<keyword evidence="1" id="KW-0732">Signal</keyword>
<feature type="signal peptide" evidence="1">
    <location>
        <begin position="1"/>
        <end position="26"/>
    </location>
</feature>
<name>A0ABX7E7A3_9BACI</name>
<organism evidence="2 3">
    <name type="scientific">Heyndrickxia vini</name>
    <dbReference type="NCBI Taxonomy" id="1476025"/>
    <lineage>
        <taxon>Bacteria</taxon>
        <taxon>Bacillati</taxon>
        <taxon>Bacillota</taxon>
        <taxon>Bacilli</taxon>
        <taxon>Bacillales</taxon>
        <taxon>Bacillaceae</taxon>
        <taxon>Heyndrickxia</taxon>
    </lineage>
</organism>
<accession>A0ABX7E7A3</accession>
<dbReference type="Proteomes" id="UP000595691">
    <property type="component" value="Chromosome"/>
</dbReference>
<proteinExistence type="predicted"/>
<dbReference type="RefSeq" id="WP_202780373.1">
    <property type="nucleotide sequence ID" value="NZ_CP065425.1"/>
</dbReference>
<dbReference type="InterPro" id="IPR025616">
    <property type="entry name" value="YpjP"/>
</dbReference>